<keyword evidence="1" id="KW-0863">Zinc-finger</keyword>
<dbReference type="Gene3D" id="3.30.160.60">
    <property type="entry name" value="Classic Zinc Finger"/>
    <property type="match status" value="1"/>
</dbReference>
<dbReference type="PROSITE" id="PS00028">
    <property type="entry name" value="ZINC_FINGER_C2H2_1"/>
    <property type="match status" value="1"/>
</dbReference>
<feature type="domain" description="C2H2-type" evidence="3">
    <location>
        <begin position="175"/>
        <end position="203"/>
    </location>
</feature>
<evidence type="ECO:0000256" key="2">
    <source>
        <dbReference type="SAM" id="MobiDB-lite"/>
    </source>
</evidence>
<dbReference type="AlphaFoldDB" id="A0A182UA45"/>
<dbReference type="InterPro" id="IPR013087">
    <property type="entry name" value="Znf_C2H2_type"/>
</dbReference>
<evidence type="ECO:0000313" key="4">
    <source>
        <dbReference type="EnsemblMetazoa" id="AMEC016687-PA"/>
    </source>
</evidence>
<feature type="region of interest" description="Disordered" evidence="2">
    <location>
        <begin position="42"/>
        <end position="74"/>
    </location>
</feature>
<keyword evidence="5" id="KW-1185">Reference proteome</keyword>
<reference evidence="5" key="1">
    <citation type="submission" date="2014-01" db="EMBL/GenBank/DDBJ databases">
        <title>The Genome Sequence of Anopheles melas CM1001059_A (V2).</title>
        <authorList>
            <consortium name="The Broad Institute Genomics Platform"/>
            <person name="Neafsey D.E."/>
            <person name="Besansky N."/>
            <person name="Howell P."/>
            <person name="Walton C."/>
            <person name="Young S.K."/>
            <person name="Zeng Q."/>
            <person name="Gargeya S."/>
            <person name="Fitzgerald M."/>
            <person name="Haas B."/>
            <person name="Abouelleil A."/>
            <person name="Allen A.W."/>
            <person name="Alvarado L."/>
            <person name="Arachchi H.M."/>
            <person name="Berlin A.M."/>
            <person name="Chapman S.B."/>
            <person name="Gainer-Dewar J."/>
            <person name="Goldberg J."/>
            <person name="Griggs A."/>
            <person name="Gujja S."/>
            <person name="Hansen M."/>
            <person name="Howarth C."/>
            <person name="Imamovic A."/>
            <person name="Ireland A."/>
            <person name="Larimer J."/>
            <person name="McCowan C."/>
            <person name="Murphy C."/>
            <person name="Pearson M."/>
            <person name="Poon T.W."/>
            <person name="Priest M."/>
            <person name="Roberts A."/>
            <person name="Saif S."/>
            <person name="Shea T."/>
            <person name="Sisk P."/>
            <person name="Sykes S."/>
            <person name="Wortman J."/>
            <person name="Nusbaum C."/>
            <person name="Birren B."/>
        </authorList>
    </citation>
    <scope>NUCLEOTIDE SEQUENCE [LARGE SCALE GENOMIC DNA]</scope>
    <source>
        <strain evidence="5">CM1001059</strain>
    </source>
</reference>
<evidence type="ECO:0000313" key="5">
    <source>
        <dbReference type="Proteomes" id="UP000075902"/>
    </source>
</evidence>
<dbReference type="VEuPathDB" id="VectorBase:AMEC016687"/>
<name>A0A182UA45_9DIPT</name>
<keyword evidence="1" id="KW-0862">Zinc</keyword>
<proteinExistence type="predicted"/>
<evidence type="ECO:0000256" key="1">
    <source>
        <dbReference type="PROSITE-ProRule" id="PRU00042"/>
    </source>
</evidence>
<dbReference type="SMART" id="SM00355">
    <property type="entry name" value="ZnF_C2H2"/>
    <property type="match status" value="2"/>
</dbReference>
<evidence type="ECO:0000259" key="3">
    <source>
        <dbReference type="PROSITE" id="PS50157"/>
    </source>
</evidence>
<keyword evidence="1" id="KW-0479">Metal-binding</keyword>
<dbReference type="Pfam" id="PF00096">
    <property type="entry name" value="zf-C2H2"/>
    <property type="match status" value="1"/>
</dbReference>
<organism evidence="4 5">
    <name type="scientific">Anopheles melas</name>
    <dbReference type="NCBI Taxonomy" id="34690"/>
    <lineage>
        <taxon>Eukaryota</taxon>
        <taxon>Metazoa</taxon>
        <taxon>Ecdysozoa</taxon>
        <taxon>Arthropoda</taxon>
        <taxon>Hexapoda</taxon>
        <taxon>Insecta</taxon>
        <taxon>Pterygota</taxon>
        <taxon>Neoptera</taxon>
        <taxon>Endopterygota</taxon>
        <taxon>Diptera</taxon>
        <taxon>Nematocera</taxon>
        <taxon>Culicoidea</taxon>
        <taxon>Culicidae</taxon>
        <taxon>Anophelinae</taxon>
        <taxon>Anopheles</taxon>
    </lineage>
</organism>
<sequence>MRVTTGVISVEYGACTAQTGQERLQLKVVKCEENATITTPVALASEGYARDNGAQKEEKEQEEEEEEENVEDDDQMDVTLHRLGADEGILVPSASLFEDGHFGMAFTTTAGGSGAAHHYHHQPPSSLNDDLALMVGRPDDRGFFHCPADSCDRKYKIKYSLLRHLRNECNADRRYSCPKCKKKFSYAFILNRHLLNVHKESPGYY</sequence>
<reference evidence="4" key="2">
    <citation type="submission" date="2020-05" db="UniProtKB">
        <authorList>
            <consortium name="EnsemblMetazoa"/>
        </authorList>
    </citation>
    <scope>IDENTIFICATION</scope>
    <source>
        <strain evidence="4">CM1001059</strain>
    </source>
</reference>
<accession>A0A182UA45</accession>
<dbReference type="SUPFAM" id="SSF57667">
    <property type="entry name" value="beta-beta-alpha zinc fingers"/>
    <property type="match status" value="1"/>
</dbReference>
<dbReference type="Proteomes" id="UP000075902">
    <property type="component" value="Unassembled WGS sequence"/>
</dbReference>
<protein>
    <recommendedName>
        <fullName evidence="3">C2H2-type domain-containing protein</fullName>
    </recommendedName>
</protein>
<dbReference type="EnsemblMetazoa" id="AMEC016687-RA">
    <property type="protein sequence ID" value="AMEC016687-PA"/>
    <property type="gene ID" value="AMEC016687"/>
</dbReference>
<dbReference type="PROSITE" id="PS50157">
    <property type="entry name" value="ZINC_FINGER_C2H2_2"/>
    <property type="match status" value="1"/>
</dbReference>
<dbReference type="InterPro" id="IPR036236">
    <property type="entry name" value="Znf_C2H2_sf"/>
</dbReference>
<feature type="compositionally biased region" description="Acidic residues" evidence="2">
    <location>
        <begin position="60"/>
        <end position="74"/>
    </location>
</feature>
<dbReference type="GO" id="GO:0008270">
    <property type="term" value="F:zinc ion binding"/>
    <property type="evidence" value="ECO:0007669"/>
    <property type="project" value="UniProtKB-KW"/>
</dbReference>